<evidence type="ECO:0000313" key="1">
    <source>
        <dbReference type="EMBL" id="KXK27074.1"/>
    </source>
</evidence>
<gene>
    <name evidence="1" type="ORF">TR69_WS6001001100</name>
</gene>
<dbReference type="Proteomes" id="UP000070457">
    <property type="component" value="Unassembled WGS sequence"/>
</dbReference>
<sequence length="293" mass="32433">MAASAPVTDPVIQQQILGPSTGGGITLKSIFNDPSYLKSLLIFSAIGNVLLLCGVIGALSQRSTPAPVVPTPTATATATATPIVTESPDEERARLLKCFQDCEARDFLNTLKQELQAVTYYKASGDYSDLRSTTCYGYYNEGIAPDKKYTARYFPPNCPELYTFNGASATITIGNRQYFNSSPSGSPVWETRTVTPSGQTELLDIVDLLQQQQTITSEYEQRGVSQVRILTARSEKVNEFNQLVETIVQIKVSPEYEIVYFRNFEDQAFNQNARFWDYNVPNKISSPVQSGQQ</sequence>
<dbReference type="EMBL" id="JYNZ01000003">
    <property type="protein sequence ID" value="KXK27074.1"/>
    <property type="molecule type" value="Genomic_DNA"/>
</dbReference>
<dbReference type="PATRIC" id="fig|1617426.3.peg.1087"/>
<dbReference type="STRING" id="1617426.TR69_WS6001001100"/>
<organism evidence="1 2">
    <name type="scientific">candidate division WS6 bacterium OLB20</name>
    <dbReference type="NCBI Taxonomy" id="1617426"/>
    <lineage>
        <taxon>Bacteria</taxon>
        <taxon>Candidatus Dojkabacteria</taxon>
    </lineage>
</organism>
<evidence type="ECO:0000313" key="2">
    <source>
        <dbReference type="Proteomes" id="UP000070457"/>
    </source>
</evidence>
<accession>A0A136LZJ3</accession>
<comment type="caution">
    <text evidence="1">The sequence shown here is derived from an EMBL/GenBank/DDBJ whole genome shotgun (WGS) entry which is preliminary data.</text>
</comment>
<reference evidence="1 2" key="1">
    <citation type="submission" date="2015-02" db="EMBL/GenBank/DDBJ databases">
        <title>Improved understanding of the partial-nitritation anammox process through 23 genomes representing the majority of the microbial community.</title>
        <authorList>
            <person name="Speth D.R."/>
            <person name="In T Zandt M."/>
            <person name="Guerrero Cruz S."/>
            <person name="Jetten M.S."/>
            <person name="Dutilh B.E."/>
        </authorList>
    </citation>
    <scope>NUCLEOTIDE SEQUENCE [LARGE SCALE GENOMIC DNA]</scope>
    <source>
        <strain evidence="1">OLB20</strain>
    </source>
</reference>
<proteinExistence type="predicted"/>
<dbReference type="AlphaFoldDB" id="A0A136LZJ3"/>
<name>A0A136LZJ3_9BACT</name>
<protein>
    <submittedName>
        <fullName evidence="1">Uncharacterized protein</fullName>
    </submittedName>
</protein>